<feature type="compositionally biased region" description="Low complexity" evidence="1">
    <location>
        <begin position="20"/>
        <end position="29"/>
    </location>
</feature>
<dbReference type="EMBL" id="JARVKF010000157">
    <property type="protein sequence ID" value="KAK9421840.1"/>
    <property type="molecule type" value="Genomic_DNA"/>
</dbReference>
<gene>
    <name evidence="2" type="ORF">SUNI508_05441</name>
</gene>
<dbReference type="Proteomes" id="UP001408356">
    <property type="component" value="Unassembled WGS sequence"/>
</dbReference>
<accession>A0ABR2V4J9</accession>
<sequence>MSSNTADLPPYSEKHHSKETSAPSASTTASRIAGTLQTCSIRDFQVDYLTIVRDSATSYHISLTVDPTPLYRIELVTSSTKIGDIQIFSASDSTLPAIAAARLLANPKSKKEPLATICTSSPTQPDALWRALTRTGTFYVEDYRSAIPIITVPGRAATPHQFTWRTGGVTEPFYQLWWDGPLPLVPAAMFMQDQRGSEYVFATIARKTADGGDNLVQIRRGGGIDFELSVILELFVIMHLKKVQLI</sequence>
<evidence type="ECO:0000256" key="1">
    <source>
        <dbReference type="SAM" id="MobiDB-lite"/>
    </source>
</evidence>
<comment type="caution">
    <text evidence="2">The sequence shown here is derived from an EMBL/GenBank/DDBJ whole genome shotgun (WGS) entry which is preliminary data.</text>
</comment>
<reference evidence="2 3" key="1">
    <citation type="journal article" date="2024" name="J. Plant Pathol.">
        <title>Sequence and assembly of the genome of Seiridium unicorne, isolate CBS 538.82, causal agent of cypress canker disease.</title>
        <authorList>
            <person name="Scali E."/>
            <person name="Rocca G.D."/>
            <person name="Danti R."/>
            <person name="Garbelotto M."/>
            <person name="Barberini S."/>
            <person name="Baroncelli R."/>
            <person name="Emiliani G."/>
        </authorList>
    </citation>
    <scope>NUCLEOTIDE SEQUENCE [LARGE SCALE GENOMIC DNA]</scope>
    <source>
        <strain evidence="2 3">BM-138-508</strain>
    </source>
</reference>
<evidence type="ECO:0000313" key="3">
    <source>
        <dbReference type="Proteomes" id="UP001408356"/>
    </source>
</evidence>
<organism evidence="2 3">
    <name type="scientific">Seiridium unicorne</name>
    <dbReference type="NCBI Taxonomy" id="138068"/>
    <lineage>
        <taxon>Eukaryota</taxon>
        <taxon>Fungi</taxon>
        <taxon>Dikarya</taxon>
        <taxon>Ascomycota</taxon>
        <taxon>Pezizomycotina</taxon>
        <taxon>Sordariomycetes</taxon>
        <taxon>Xylariomycetidae</taxon>
        <taxon>Amphisphaeriales</taxon>
        <taxon>Sporocadaceae</taxon>
        <taxon>Seiridium</taxon>
    </lineage>
</organism>
<evidence type="ECO:0000313" key="2">
    <source>
        <dbReference type="EMBL" id="KAK9421840.1"/>
    </source>
</evidence>
<name>A0ABR2V4J9_9PEZI</name>
<feature type="region of interest" description="Disordered" evidence="1">
    <location>
        <begin position="1"/>
        <end position="29"/>
    </location>
</feature>
<proteinExistence type="predicted"/>
<protein>
    <submittedName>
        <fullName evidence="2">Uncharacterized protein</fullName>
    </submittedName>
</protein>
<keyword evidence="3" id="KW-1185">Reference proteome</keyword>